<keyword evidence="2" id="KW-1185">Reference proteome</keyword>
<organism evidence="1 2">
    <name type="scientific">Thalassotalea marina</name>
    <dbReference type="NCBI Taxonomy" id="1673741"/>
    <lineage>
        <taxon>Bacteria</taxon>
        <taxon>Pseudomonadati</taxon>
        <taxon>Pseudomonadota</taxon>
        <taxon>Gammaproteobacteria</taxon>
        <taxon>Alteromonadales</taxon>
        <taxon>Colwelliaceae</taxon>
        <taxon>Thalassotalea</taxon>
    </lineage>
</organism>
<dbReference type="EMBL" id="BNCK01000005">
    <property type="protein sequence ID" value="GHF95015.1"/>
    <property type="molecule type" value="Genomic_DNA"/>
</dbReference>
<dbReference type="RefSeq" id="WP_189770886.1">
    <property type="nucleotide sequence ID" value="NZ_BNCK01000005.1"/>
</dbReference>
<evidence type="ECO:0000313" key="2">
    <source>
        <dbReference type="Proteomes" id="UP000623842"/>
    </source>
</evidence>
<reference evidence="1" key="1">
    <citation type="journal article" date="2014" name="Int. J. Syst. Evol. Microbiol.">
        <title>Complete genome sequence of Corynebacterium casei LMG S-19264T (=DSM 44701T), isolated from a smear-ripened cheese.</title>
        <authorList>
            <consortium name="US DOE Joint Genome Institute (JGI-PGF)"/>
            <person name="Walter F."/>
            <person name="Albersmeier A."/>
            <person name="Kalinowski J."/>
            <person name="Ruckert C."/>
        </authorList>
    </citation>
    <scope>NUCLEOTIDE SEQUENCE</scope>
    <source>
        <strain evidence="1">KCTC 42731</strain>
    </source>
</reference>
<comment type="caution">
    <text evidence="1">The sequence shown here is derived from an EMBL/GenBank/DDBJ whole genome shotgun (WGS) entry which is preliminary data.</text>
</comment>
<name>A0A919ELK0_9GAMM</name>
<sequence length="106" mass="12243">MYATVLEQHLIDYSPNVFFYSPLQVDDAFVFVLHRLFRTLSEMVGDGIVEVLHVAVCPKTHIPTVQLMLPPQLNEKDFGSLFDDTQRLLHQAAAQEWKRQSTEEKL</sequence>
<accession>A0A919ELK0</accession>
<dbReference type="AlphaFoldDB" id="A0A919ELK0"/>
<proteinExistence type="predicted"/>
<dbReference type="Proteomes" id="UP000623842">
    <property type="component" value="Unassembled WGS sequence"/>
</dbReference>
<protein>
    <submittedName>
        <fullName evidence="1">Uncharacterized protein</fullName>
    </submittedName>
</protein>
<gene>
    <name evidence="1" type="ORF">GCM10017161_24150</name>
</gene>
<evidence type="ECO:0000313" key="1">
    <source>
        <dbReference type="EMBL" id="GHF95015.1"/>
    </source>
</evidence>
<reference evidence="1" key="2">
    <citation type="submission" date="2020-09" db="EMBL/GenBank/DDBJ databases">
        <authorList>
            <person name="Sun Q."/>
            <person name="Kim S."/>
        </authorList>
    </citation>
    <scope>NUCLEOTIDE SEQUENCE</scope>
    <source>
        <strain evidence="1">KCTC 42731</strain>
    </source>
</reference>